<dbReference type="InterPro" id="IPR000504">
    <property type="entry name" value="RRM_dom"/>
</dbReference>
<dbReference type="AlphaFoldDB" id="A0A8J2RC22"/>
<evidence type="ECO:0000259" key="8">
    <source>
        <dbReference type="PROSITE" id="PS50102"/>
    </source>
</evidence>
<dbReference type="SUPFAM" id="SSF144232">
    <property type="entry name" value="HIT/MYND zinc finger-like"/>
    <property type="match status" value="1"/>
</dbReference>
<dbReference type="Gene3D" id="3.30.70.330">
    <property type="match status" value="1"/>
</dbReference>
<evidence type="ECO:0000256" key="6">
    <source>
        <dbReference type="PROSITE-ProRule" id="PRU00176"/>
    </source>
</evidence>
<dbReference type="SUPFAM" id="SSF63748">
    <property type="entry name" value="Tudor/PWWP/MBT"/>
    <property type="match status" value="2"/>
</dbReference>
<feature type="region of interest" description="Disordered" evidence="7">
    <location>
        <begin position="295"/>
        <end position="335"/>
    </location>
</feature>
<feature type="region of interest" description="Disordered" evidence="7">
    <location>
        <begin position="365"/>
        <end position="425"/>
    </location>
</feature>
<dbReference type="PROSITE" id="PS50102">
    <property type="entry name" value="RRM"/>
    <property type="match status" value="1"/>
</dbReference>
<protein>
    <recommendedName>
        <fullName evidence="13">Tudor domain-containing protein 1</fullName>
    </recommendedName>
</protein>
<dbReference type="CDD" id="cd00590">
    <property type="entry name" value="RRM_SF"/>
    <property type="match status" value="1"/>
</dbReference>
<dbReference type="SMART" id="SM00333">
    <property type="entry name" value="TUDOR"/>
    <property type="match status" value="2"/>
</dbReference>
<feature type="domain" description="MYND-type" evidence="10">
    <location>
        <begin position="216"/>
        <end position="251"/>
    </location>
</feature>
<dbReference type="Pfam" id="PF00567">
    <property type="entry name" value="TUDOR"/>
    <property type="match status" value="2"/>
</dbReference>
<proteinExistence type="predicted"/>
<evidence type="ECO:0000313" key="11">
    <source>
        <dbReference type="EMBL" id="CAH0100008.1"/>
    </source>
</evidence>
<comment type="caution">
    <text evidence="11">The sequence shown here is derived from an EMBL/GenBank/DDBJ whole genome shotgun (WGS) entry which is preliminary data.</text>
</comment>
<dbReference type="Pfam" id="PF00076">
    <property type="entry name" value="RRM_1"/>
    <property type="match status" value="1"/>
</dbReference>
<dbReference type="InterPro" id="IPR035979">
    <property type="entry name" value="RBD_domain_sf"/>
</dbReference>
<feature type="region of interest" description="Disordered" evidence="7">
    <location>
        <begin position="440"/>
        <end position="466"/>
    </location>
</feature>
<dbReference type="PROSITE" id="PS50304">
    <property type="entry name" value="TUDOR"/>
    <property type="match status" value="2"/>
</dbReference>
<evidence type="ECO:0000256" key="1">
    <source>
        <dbReference type="ARBA" id="ARBA00022723"/>
    </source>
</evidence>
<organism evidence="11 12">
    <name type="scientific">Daphnia galeata</name>
    <dbReference type="NCBI Taxonomy" id="27404"/>
    <lineage>
        <taxon>Eukaryota</taxon>
        <taxon>Metazoa</taxon>
        <taxon>Ecdysozoa</taxon>
        <taxon>Arthropoda</taxon>
        <taxon>Crustacea</taxon>
        <taxon>Branchiopoda</taxon>
        <taxon>Diplostraca</taxon>
        <taxon>Cladocera</taxon>
        <taxon>Anomopoda</taxon>
        <taxon>Daphniidae</taxon>
        <taxon>Daphnia</taxon>
    </lineage>
</organism>
<name>A0A8J2RC22_9CRUS</name>
<dbReference type="SMART" id="SM00360">
    <property type="entry name" value="RRM"/>
    <property type="match status" value="1"/>
</dbReference>
<sequence length="990" mass="111975">MRPAAFHRGSTGRYVGSRGYYRQLENDIRFKELANHEIYAARTECCASTSSLSCEMRSPKVLYKLYVSGIYFDTTEENLRHILSNYGDPITVSMIRRMNHPLVAHVEFESRNEAENAIEGLNGKSPLNWEVTYASTCLSDEIPRDCRQDQRIASPTIESERQSRSLPVSDTGLQPLYSRQYSPVIRMRGNDSSLDTSIIRSKMNHSVSILPEFPACVVCGIETLIVCIVCKTRYCSLRCQSFDWPTHQSVCKPLPALVSMEDVSMNEIDLRSYRGCSSIPFHGLQNGRASVDVQQCRDAPSKEFSSQHRNNGSHEQLSPHSYFSTKGIHPIDRKNGSNQLLSVTMHRELENGSFSKASAEEVRSFQADSHIHSSHADMQSKGSSLSSPEWKNFPSQCKSQTSDTSSHKRNEISLQNSEKSNERQREVHWGLPAVSKPRNFPLANCCPKTPDSSPRRTSQSQSADASKVYAKKFSSKQLKQPVNKCNQVWVSSAKSPYEFFVQYFCYKDMLQEVMKNVEMSFPNSDPLIDPVEGLPCVAIFPEDHSWYRAEIVKILPDGIGIRYVDYGNSILMRNSPEHLRMMKHHISESPFYAVKVKLANVLPLNGTSWDLDVRHKFKELVENHPFMMEFVQMDADVMCVRLKYQDGSDLLERLLQDNLVRKVTMEVSDELDQIVSIVEVPAESAAQTLSVQNPLISNFQLSTENVVAESNHILKTSSRMIGLVFKNLIKKSAPSCEIKSEILSSMMKVASMKTDEIVSEVNDFPEQPRNKVSEIPVLSMVETESPSPYPAAVNKDEGTPFSSAIFFYNNGPFLDLPVEEIFQAMIIKVENPKLIYLRFDSEEISTKLAQLKDDLAAYANDVGGSYCPQVQEVCVARFPDGQWYRAFCAYLDGSRYVCHQIDYGEEHAIEANDIRRITKCLVDFVPYLTQHAILKGTESLEECEPKLVNRLKKILCVNTVVDVVVVSRLDVSYVINIPKVSCTLSFEKLI</sequence>
<feature type="domain" description="Tudor" evidence="9">
    <location>
        <begin position="867"/>
        <end position="924"/>
    </location>
</feature>
<evidence type="ECO:0000313" key="12">
    <source>
        <dbReference type="Proteomes" id="UP000789390"/>
    </source>
</evidence>
<feature type="compositionally biased region" description="Polar residues" evidence="7">
    <location>
        <begin position="303"/>
        <end position="324"/>
    </location>
</feature>
<keyword evidence="1" id="KW-0479">Metal-binding</keyword>
<feature type="compositionally biased region" description="Basic and acidic residues" evidence="7">
    <location>
        <begin position="365"/>
        <end position="375"/>
    </location>
</feature>
<feature type="compositionally biased region" description="Polar residues" evidence="7">
    <location>
        <begin position="450"/>
        <end position="464"/>
    </location>
</feature>
<dbReference type="PANTHER" id="PTHR22948:SF72">
    <property type="entry name" value="TUDOR DOMAIN-CONTAINING PROTEIN"/>
    <property type="match status" value="1"/>
</dbReference>
<keyword evidence="3" id="KW-0862">Zinc</keyword>
<dbReference type="InterPro" id="IPR012677">
    <property type="entry name" value="Nucleotide-bd_a/b_plait_sf"/>
</dbReference>
<dbReference type="Gene3D" id="6.10.140.2220">
    <property type="match status" value="1"/>
</dbReference>
<keyword evidence="4 6" id="KW-0694">RNA-binding</keyword>
<evidence type="ECO:0000259" key="9">
    <source>
        <dbReference type="PROSITE" id="PS50304"/>
    </source>
</evidence>
<dbReference type="EMBL" id="CAKKLH010000029">
    <property type="protein sequence ID" value="CAH0100008.1"/>
    <property type="molecule type" value="Genomic_DNA"/>
</dbReference>
<dbReference type="PANTHER" id="PTHR22948">
    <property type="entry name" value="TUDOR DOMAIN CONTAINING PROTEIN"/>
    <property type="match status" value="1"/>
</dbReference>
<dbReference type="GO" id="GO:0005737">
    <property type="term" value="C:cytoplasm"/>
    <property type="evidence" value="ECO:0007669"/>
    <property type="project" value="UniProtKB-ARBA"/>
</dbReference>
<dbReference type="InterPro" id="IPR002893">
    <property type="entry name" value="Znf_MYND"/>
</dbReference>
<dbReference type="Proteomes" id="UP000789390">
    <property type="component" value="Unassembled WGS sequence"/>
</dbReference>
<dbReference type="Pfam" id="PF01753">
    <property type="entry name" value="zf-MYND"/>
    <property type="match status" value="1"/>
</dbReference>
<evidence type="ECO:0000259" key="10">
    <source>
        <dbReference type="PROSITE" id="PS50865"/>
    </source>
</evidence>
<dbReference type="GO" id="GO:0003723">
    <property type="term" value="F:RNA binding"/>
    <property type="evidence" value="ECO:0007669"/>
    <property type="project" value="UniProtKB-UniRule"/>
</dbReference>
<dbReference type="SUPFAM" id="SSF54928">
    <property type="entry name" value="RNA-binding domain, RBD"/>
    <property type="match status" value="1"/>
</dbReference>
<evidence type="ECO:0000256" key="3">
    <source>
        <dbReference type="ARBA" id="ARBA00022833"/>
    </source>
</evidence>
<dbReference type="InterPro" id="IPR002999">
    <property type="entry name" value="Tudor"/>
</dbReference>
<dbReference type="GO" id="GO:0008270">
    <property type="term" value="F:zinc ion binding"/>
    <property type="evidence" value="ECO:0007669"/>
    <property type="project" value="UniProtKB-KW"/>
</dbReference>
<evidence type="ECO:0000256" key="4">
    <source>
        <dbReference type="ARBA" id="ARBA00022884"/>
    </source>
</evidence>
<keyword evidence="12" id="KW-1185">Reference proteome</keyword>
<dbReference type="Gene3D" id="2.30.30.140">
    <property type="match status" value="2"/>
</dbReference>
<evidence type="ECO:0000256" key="7">
    <source>
        <dbReference type="SAM" id="MobiDB-lite"/>
    </source>
</evidence>
<dbReference type="InterPro" id="IPR035437">
    <property type="entry name" value="SNase_OB-fold_sf"/>
</dbReference>
<evidence type="ECO:0000256" key="2">
    <source>
        <dbReference type="ARBA" id="ARBA00022771"/>
    </source>
</evidence>
<dbReference type="OrthoDB" id="6342911at2759"/>
<evidence type="ECO:0008006" key="13">
    <source>
        <dbReference type="Google" id="ProtNLM"/>
    </source>
</evidence>
<gene>
    <name evidence="11" type="ORF">DGAL_LOCUS2180</name>
</gene>
<evidence type="ECO:0000256" key="5">
    <source>
        <dbReference type="PROSITE-ProRule" id="PRU00134"/>
    </source>
</evidence>
<dbReference type="PROSITE" id="PS50865">
    <property type="entry name" value="ZF_MYND_2"/>
    <property type="match status" value="1"/>
</dbReference>
<feature type="compositionally biased region" description="Polar residues" evidence="7">
    <location>
        <begin position="376"/>
        <end position="404"/>
    </location>
</feature>
<accession>A0A8J2RC22</accession>
<feature type="domain" description="RRM" evidence="8">
    <location>
        <begin position="63"/>
        <end position="136"/>
    </location>
</feature>
<keyword evidence="2 5" id="KW-0863">Zinc-finger</keyword>
<dbReference type="InterPro" id="IPR050621">
    <property type="entry name" value="Tudor_domain_containing"/>
</dbReference>
<feature type="domain" description="Tudor" evidence="9">
    <location>
        <begin position="529"/>
        <end position="587"/>
    </location>
</feature>
<dbReference type="Gene3D" id="2.40.50.90">
    <property type="match status" value="1"/>
</dbReference>
<reference evidence="11" key="1">
    <citation type="submission" date="2021-11" db="EMBL/GenBank/DDBJ databases">
        <authorList>
            <person name="Schell T."/>
        </authorList>
    </citation>
    <scope>NUCLEOTIDE SEQUENCE</scope>
    <source>
        <strain evidence="11">M5</strain>
    </source>
</reference>